<evidence type="ECO:0000313" key="6">
    <source>
        <dbReference type="Proteomes" id="UP000501452"/>
    </source>
</evidence>
<comment type="similarity">
    <text evidence="1">Belongs to the IPP transferase family.</text>
</comment>
<evidence type="ECO:0000256" key="1">
    <source>
        <dbReference type="ARBA" id="ARBA00005842"/>
    </source>
</evidence>
<organism evidence="5 6">
    <name type="scientific">Rubrobacter tropicus</name>
    <dbReference type="NCBI Taxonomy" id="2653851"/>
    <lineage>
        <taxon>Bacteria</taxon>
        <taxon>Bacillati</taxon>
        <taxon>Actinomycetota</taxon>
        <taxon>Rubrobacteria</taxon>
        <taxon>Rubrobacterales</taxon>
        <taxon>Rubrobacteraceae</taxon>
        <taxon>Rubrobacter</taxon>
    </lineage>
</organism>
<dbReference type="Proteomes" id="UP000501452">
    <property type="component" value="Chromosome"/>
</dbReference>
<dbReference type="Gene3D" id="3.40.50.300">
    <property type="entry name" value="P-loop containing nucleotide triphosphate hydrolases"/>
    <property type="match status" value="1"/>
</dbReference>
<keyword evidence="2" id="KW-0808">Transferase</keyword>
<dbReference type="PANTHER" id="PTHR11088:SF60">
    <property type="entry name" value="TRNA DIMETHYLALLYLTRANSFERASE"/>
    <property type="match status" value="1"/>
</dbReference>
<evidence type="ECO:0000256" key="3">
    <source>
        <dbReference type="ARBA" id="ARBA00022741"/>
    </source>
</evidence>
<keyword evidence="4" id="KW-0067">ATP-binding</keyword>
<evidence type="ECO:0000313" key="5">
    <source>
        <dbReference type="EMBL" id="QIN83002.1"/>
    </source>
</evidence>
<name>A0A6G8Q991_9ACTN</name>
<sequence length="243" mass="27174">MQVYSGIEKITNQSRRRPAELVCVVPVTERWTVARHAEEALDIISGSKNGVVLDAGTGMYLNAILLDIPMAPKVPALVREAAQRATVDDANPRRASRSAELEMSGADKRGSIWSGDLRYETTMLYIRPQRDVLDASISERSERICETGLGEARMIQRMQKEGQEINPSVLEAVGVAEMLQLADGRITAEQARDRISARTRRLARKQMRWFDKLARTIGNRARIVTVGDPQGGELNTMHDTMWE</sequence>
<proteinExistence type="inferred from homology"/>
<dbReference type="InterPro" id="IPR027417">
    <property type="entry name" value="P-loop_NTPase"/>
</dbReference>
<keyword evidence="3" id="KW-0547">Nucleotide-binding</keyword>
<evidence type="ECO:0000256" key="2">
    <source>
        <dbReference type="ARBA" id="ARBA00022679"/>
    </source>
</evidence>
<dbReference type="InterPro" id="IPR039657">
    <property type="entry name" value="Dimethylallyltransferase"/>
</dbReference>
<dbReference type="GO" id="GO:0005524">
    <property type="term" value="F:ATP binding"/>
    <property type="evidence" value="ECO:0007669"/>
    <property type="project" value="UniProtKB-KW"/>
</dbReference>
<dbReference type="GO" id="GO:0006400">
    <property type="term" value="P:tRNA modification"/>
    <property type="evidence" value="ECO:0007669"/>
    <property type="project" value="TreeGrafter"/>
</dbReference>
<dbReference type="GO" id="GO:0052381">
    <property type="term" value="F:tRNA dimethylallyltransferase activity"/>
    <property type="evidence" value="ECO:0007669"/>
    <property type="project" value="TreeGrafter"/>
</dbReference>
<evidence type="ECO:0008006" key="7">
    <source>
        <dbReference type="Google" id="ProtNLM"/>
    </source>
</evidence>
<reference evidence="5 6" key="1">
    <citation type="submission" date="2019-10" db="EMBL/GenBank/DDBJ databases">
        <title>Rubrobacter sp nov SCSIO 52090 isolated from a deep-sea sediment in the South China Sea.</title>
        <authorList>
            <person name="Chen R.W."/>
        </authorList>
    </citation>
    <scope>NUCLEOTIDE SEQUENCE [LARGE SCALE GENOMIC DNA]</scope>
    <source>
        <strain evidence="5 6">SCSIO 52909</strain>
    </source>
</reference>
<dbReference type="PANTHER" id="PTHR11088">
    <property type="entry name" value="TRNA DIMETHYLALLYLTRANSFERASE"/>
    <property type="match status" value="1"/>
</dbReference>
<dbReference type="EMBL" id="CP045119">
    <property type="protein sequence ID" value="QIN83002.1"/>
    <property type="molecule type" value="Genomic_DNA"/>
</dbReference>
<protein>
    <recommendedName>
        <fullName evidence="7">tRNA dimethylallyltransferase</fullName>
    </recommendedName>
</protein>
<keyword evidence="6" id="KW-1185">Reference proteome</keyword>
<dbReference type="RefSeq" id="WP_166175870.1">
    <property type="nucleotide sequence ID" value="NZ_CP045119.1"/>
</dbReference>
<dbReference type="Pfam" id="PF01715">
    <property type="entry name" value="IPPT"/>
    <property type="match status" value="1"/>
</dbReference>
<dbReference type="KEGG" id="rub:GBA63_10335"/>
<gene>
    <name evidence="5" type="ORF">GBA63_10335</name>
</gene>
<evidence type="ECO:0000256" key="4">
    <source>
        <dbReference type="ARBA" id="ARBA00022840"/>
    </source>
</evidence>
<accession>A0A6G8Q991</accession>
<dbReference type="AlphaFoldDB" id="A0A6G8Q991"/>